<dbReference type="Gene3D" id="1.25.40.10">
    <property type="entry name" value="Tetratricopeptide repeat domain"/>
    <property type="match status" value="1"/>
</dbReference>
<evidence type="ECO:0000313" key="3">
    <source>
        <dbReference type="Proteomes" id="UP000261931"/>
    </source>
</evidence>
<dbReference type="Pfam" id="PF00515">
    <property type="entry name" value="TPR_1"/>
    <property type="match status" value="1"/>
</dbReference>
<keyword evidence="3" id="KW-1185">Reference proteome</keyword>
<dbReference type="AlphaFoldDB" id="A0A372EPG3"/>
<dbReference type="SMART" id="SM00028">
    <property type="entry name" value="TPR"/>
    <property type="match status" value="3"/>
</dbReference>
<comment type="caution">
    <text evidence="2">The sequence shown here is derived from an EMBL/GenBank/DDBJ whole genome shotgun (WGS) entry which is preliminary data.</text>
</comment>
<name>A0A372EPG3_9BURK</name>
<dbReference type="InterPro" id="IPR011990">
    <property type="entry name" value="TPR-like_helical_dom_sf"/>
</dbReference>
<feature type="repeat" description="TPR" evidence="1">
    <location>
        <begin position="97"/>
        <end position="130"/>
    </location>
</feature>
<sequence>MTPFANRPPRSRTVQALWLLSMVLALAWLAGCASSQAPRVSASPTPGVEPITASDEPPAVRRARIRYELAASYYEQGQTTVALDEIKLSLQADPNYAPAYILRGLVYMRLNDVALAEESFRRALQINPRDAQALHSYGLFACEQARYVQADEMFNQALAVPTYGGRARTWLVQGVCQIRAGKLQDAEATLARAYEFDPSNPIAAYNLASLKHRRGDSQGAQFIIRRVNNSELANAETLWLGVKVERQLNNDVAAAQLAQQLGRRFPQSPQWAAYQRGAFNE</sequence>
<gene>
    <name evidence="2" type="primary">pilW</name>
    <name evidence="2" type="ORF">DY262_00940</name>
</gene>
<dbReference type="Pfam" id="PF13432">
    <property type="entry name" value="TPR_16"/>
    <property type="match status" value="1"/>
</dbReference>
<evidence type="ECO:0000256" key="1">
    <source>
        <dbReference type="PROSITE-ProRule" id="PRU00339"/>
    </source>
</evidence>
<dbReference type="PANTHER" id="PTHR12558:SF33">
    <property type="entry name" value="BLL7664 PROTEIN"/>
    <property type="match status" value="1"/>
</dbReference>
<feature type="repeat" description="TPR" evidence="1">
    <location>
        <begin position="63"/>
        <end position="96"/>
    </location>
</feature>
<protein>
    <submittedName>
        <fullName evidence="2">Type IV pilus biogenesis/stability protein PilW</fullName>
    </submittedName>
</protein>
<dbReference type="PROSITE" id="PS50005">
    <property type="entry name" value="TPR"/>
    <property type="match status" value="3"/>
</dbReference>
<dbReference type="PANTHER" id="PTHR12558">
    <property type="entry name" value="CELL DIVISION CYCLE 16,23,27"/>
    <property type="match status" value="1"/>
</dbReference>
<dbReference type="Proteomes" id="UP000261931">
    <property type="component" value="Unassembled WGS sequence"/>
</dbReference>
<feature type="repeat" description="TPR" evidence="1">
    <location>
        <begin position="167"/>
        <end position="200"/>
    </location>
</feature>
<accession>A0A372EPG3</accession>
<proteinExistence type="predicted"/>
<dbReference type="EMBL" id="QVLS01000001">
    <property type="protein sequence ID" value="RFP82432.1"/>
    <property type="molecule type" value="Genomic_DNA"/>
</dbReference>
<dbReference type="RefSeq" id="WP_116957128.1">
    <property type="nucleotide sequence ID" value="NZ_QVLS01000001.1"/>
</dbReference>
<dbReference type="PROSITE" id="PS50293">
    <property type="entry name" value="TPR_REGION"/>
    <property type="match status" value="1"/>
</dbReference>
<dbReference type="InterPro" id="IPR019734">
    <property type="entry name" value="TPR_rpt"/>
</dbReference>
<dbReference type="PROSITE" id="PS51257">
    <property type="entry name" value="PROKAR_LIPOPROTEIN"/>
    <property type="match status" value="1"/>
</dbReference>
<dbReference type="NCBIfam" id="TIGR02521">
    <property type="entry name" value="type_IV_pilW"/>
    <property type="match status" value="1"/>
</dbReference>
<evidence type="ECO:0000313" key="2">
    <source>
        <dbReference type="EMBL" id="RFP82432.1"/>
    </source>
</evidence>
<keyword evidence="1" id="KW-0802">TPR repeat</keyword>
<dbReference type="InterPro" id="IPR013360">
    <property type="entry name" value="Pilus_4_PilW"/>
</dbReference>
<dbReference type="SUPFAM" id="SSF48452">
    <property type="entry name" value="TPR-like"/>
    <property type="match status" value="1"/>
</dbReference>
<organism evidence="2 3">
    <name type="scientific">Hydrogenophaga borbori</name>
    <dbReference type="NCBI Taxonomy" id="2294117"/>
    <lineage>
        <taxon>Bacteria</taxon>
        <taxon>Pseudomonadati</taxon>
        <taxon>Pseudomonadota</taxon>
        <taxon>Betaproteobacteria</taxon>
        <taxon>Burkholderiales</taxon>
        <taxon>Comamonadaceae</taxon>
        <taxon>Hydrogenophaga</taxon>
    </lineage>
</organism>
<reference evidence="2 3" key="1">
    <citation type="submission" date="2018-08" db="EMBL/GenBank/DDBJ databases">
        <title>Hydrogenophaga sp. LA-38 isolated from sludge.</title>
        <authorList>
            <person name="Im W.-T."/>
        </authorList>
    </citation>
    <scope>NUCLEOTIDE SEQUENCE [LARGE SCALE GENOMIC DNA]</scope>
    <source>
        <strain evidence="2 3">LA-38</strain>
    </source>
</reference>